<dbReference type="InterPro" id="IPR019906">
    <property type="entry name" value="Ribosomal_uL6_bac-type"/>
</dbReference>
<sequence length="178" mass="19804">MSRIGKKEIIVPQNIEITIKDSEINIIGAKGKLSFHFSKSITIAHTNNIIKLTKTDNTKKTQAIYGLSRSIINNMVIGVSKGFIKQLKIQGVGYRSQIKNRALILNVGYSHSVKIEPPDEIEIKVENNTNITVFGINKQLVGQIAATIRAIRPPEPYKGKGIQYINEKIRRKVGKAGK</sequence>
<dbReference type="Pfam" id="PF00347">
    <property type="entry name" value="Ribosomal_L6"/>
    <property type="match status" value="2"/>
</dbReference>
<dbReference type="GO" id="GO:0002181">
    <property type="term" value="P:cytoplasmic translation"/>
    <property type="evidence" value="ECO:0007669"/>
    <property type="project" value="TreeGrafter"/>
</dbReference>
<protein>
    <recommendedName>
        <fullName evidence="6">Large ribosomal subunit protein uL6c</fullName>
    </recommendedName>
</protein>
<dbReference type="PANTHER" id="PTHR11655">
    <property type="entry name" value="60S/50S RIBOSOMAL PROTEIN L6/L9"/>
    <property type="match status" value="1"/>
</dbReference>
<dbReference type="FunFam" id="3.90.930.12:FF:000001">
    <property type="entry name" value="50S ribosomal protein L6"/>
    <property type="match status" value="1"/>
</dbReference>
<dbReference type="GO" id="GO:0019843">
    <property type="term" value="F:rRNA binding"/>
    <property type="evidence" value="ECO:0007669"/>
    <property type="project" value="UniProtKB-KW"/>
</dbReference>
<dbReference type="InterPro" id="IPR036789">
    <property type="entry name" value="Ribosomal_uL6-like_a/b-dom_sf"/>
</dbReference>
<organism evidence="9">
    <name type="scientific">Haraldiophyllum bonnemaisonii</name>
    <dbReference type="NCBI Taxonomy" id="167977"/>
    <lineage>
        <taxon>Eukaryota</taxon>
        <taxon>Rhodophyta</taxon>
        <taxon>Florideophyceae</taxon>
        <taxon>Rhodymeniophycidae</taxon>
        <taxon>Ceramiales</taxon>
        <taxon>Delesseriaceae</taxon>
        <taxon>Haraldiophyllum</taxon>
    </lineage>
</organism>
<reference evidence="9" key="1">
    <citation type="journal article" date="2019" name="Mol. Phylogenet. Evol.">
        <title>Morphological evolution and classification of the red algal order Ceramiales inferred using plastid phylogenomics.</title>
        <authorList>
            <person name="Diaz-Tapia P."/>
            <person name="Pasella M.M."/>
            <person name="Verbruggen H."/>
            <person name="Maggs C.A."/>
        </authorList>
    </citation>
    <scope>NUCLEOTIDE SEQUENCE</scope>
    <source>
        <strain evidence="9">15261_8</strain>
    </source>
</reference>
<dbReference type="GO" id="GO:0003735">
    <property type="term" value="F:structural constituent of ribosome"/>
    <property type="evidence" value="ECO:0007669"/>
    <property type="project" value="InterPro"/>
</dbReference>
<keyword evidence="3" id="KW-0694">RNA-binding</keyword>
<feature type="domain" description="Large ribosomal subunit protein uL6 alpha-beta" evidence="8">
    <location>
        <begin position="91"/>
        <end position="164"/>
    </location>
</feature>
<dbReference type="PROSITE" id="PS00525">
    <property type="entry name" value="RIBOSOMAL_L6_1"/>
    <property type="match status" value="1"/>
</dbReference>
<dbReference type="HAMAP" id="MF_01365_B">
    <property type="entry name" value="Ribosomal_uL6_B"/>
    <property type="match status" value="1"/>
</dbReference>
<keyword evidence="9" id="KW-0934">Plastid</keyword>
<evidence type="ECO:0000256" key="2">
    <source>
        <dbReference type="ARBA" id="ARBA00022730"/>
    </source>
</evidence>
<dbReference type="EMBL" id="MK814677">
    <property type="protein sequence ID" value="QCI07052.1"/>
    <property type="molecule type" value="Genomic_DNA"/>
</dbReference>
<dbReference type="GO" id="GO:0022625">
    <property type="term" value="C:cytosolic large ribosomal subunit"/>
    <property type="evidence" value="ECO:0007669"/>
    <property type="project" value="TreeGrafter"/>
</dbReference>
<evidence type="ECO:0000256" key="5">
    <source>
        <dbReference type="ARBA" id="ARBA00023274"/>
    </source>
</evidence>
<evidence type="ECO:0000256" key="6">
    <source>
        <dbReference type="ARBA" id="ARBA00069413"/>
    </source>
</evidence>
<dbReference type="AlphaFoldDB" id="A0A4D6WV45"/>
<proteinExistence type="inferred from homology"/>
<evidence type="ECO:0000256" key="1">
    <source>
        <dbReference type="ARBA" id="ARBA00009356"/>
    </source>
</evidence>
<evidence type="ECO:0000313" key="9">
    <source>
        <dbReference type="EMBL" id="QCI07052.1"/>
    </source>
</evidence>
<evidence type="ECO:0000256" key="7">
    <source>
        <dbReference type="RuleBase" id="RU003869"/>
    </source>
</evidence>
<gene>
    <name evidence="9" type="primary">rpl6</name>
</gene>
<evidence type="ECO:0000259" key="8">
    <source>
        <dbReference type="Pfam" id="PF00347"/>
    </source>
</evidence>
<dbReference type="FunFam" id="3.90.930.12:FF:000002">
    <property type="entry name" value="50S ribosomal protein L6"/>
    <property type="match status" value="1"/>
</dbReference>
<reference evidence="9" key="2">
    <citation type="submission" date="2019-04" db="EMBL/GenBank/DDBJ databases">
        <authorList>
            <person name="Pasella M."/>
        </authorList>
    </citation>
    <scope>NUCLEOTIDE SEQUENCE</scope>
    <source>
        <strain evidence="9">15261_8</strain>
    </source>
</reference>
<name>A0A4D6WV45_9FLOR</name>
<comment type="similarity">
    <text evidence="1 7">Belongs to the universal ribosomal protein uL6 family.</text>
</comment>
<dbReference type="PRINTS" id="PR00059">
    <property type="entry name" value="RIBOSOMALL6"/>
</dbReference>
<keyword evidence="5 7" id="KW-0687">Ribonucleoprotein</keyword>
<dbReference type="Gene3D" id="3.90.930.12">
    <property type="entry name" value="Ribosomal protein L6, alpha-beta domain"/>
    <property type="match status" value="2"/>
</dbReference>
<evidence type="ECO:0000256" key="4">
    <source>
        <dbReference type="ARBA" id="ARBA00022980"/>
    </source>
</evidence>
<keyword evidence="4 7" id="KW-0689">Ribosomal protein</keyword>
<dbReference type="InterPro" id="IPR002358">
    <property type="entry name" value="Ribosomal_uL6_CS"/>
</dbReference>
<keyword evidence="2" id="KW-0699">rRNA-binding</keyword>
<evidence type="ECO:0000256" key="3">
    <source>
        <dbReference type="ARBA" id="ARBA00022884"/>
    </source>
</evidence>
<dbReference type="NCBIfam" id="TIGR03654">
    <property type="entry name" value="L6_bact"/>
    <property type="match status" value="1"/>
</dbReference>
<dbReference type="PIRSF" id="PIRSF002162">
    <property type="entry name" value="Ribosomal_L6"/>
    <property type="match status" value="1"/>
</dbReference>
<dbReference type="SUPFAM" id="SSF56053">
    <property type="entry name" value="Ribosomal protein L6"/>
    <property type="match status" value="2"/>
</dbReference>
<geneLocation type="plastid" evidence="9"/>
<dbReference type="PANTHER" id="PTHR11655:SF14">
    <property type="entry name" value="LARGE RIBOSOMAL SUBUNIT PROTEIN UL6M"/>
    <property type="match status" value="1"/>
</dbReference>
<accession>A0A4D6WV45</accession>
<feature type="domain" description="Large ribosomal subunit protein uL6 alpha-beta" evidence="8">
    <location>
        <begin position="11"/>
        <end position="82"/>
    </location>
</feature>
<dbReference type="InterPro" id="IPR000702">
    <property type="entry name" value="Ribosomal_uL6-like"/>
</dbReference>
<dbReference type="InterPro" id="IPR020040">
    <property type="entry name" value="Ribosomal_uL6_a/b-dom"/>
</dbReference>